<keyword evidence="3" id="KW-1185">Reference proteome</keyword>
<dbReference type="eggNOG" id="ENOG502SRWI">
    <property type="taxonomic scope" value="Eukaryota"/>
</dbReference>
<proteinExistence type="predicted"/>
<evidence type="ECO:0000313" key="2">
    <source>
        <dbReference type="EMBL" id="CBX98562.1"/>
    </source>
</evidence>
<protein>
    <submittedName>
        <fullName evidence="2">Uncharacterized protein</fullName>
    </submittedName>
</protein>
<keyword evidence="1" id="KW-0472">Membrane</keyword>
<feature type="transmembrane region" description="Helical" evidence="1">
    <location>
        <begin position="138"/>
        <end position="158"/>
    </location>
</feature>
<gene>
    <name evidence="2" type="ORF">LEMA_P078010.1</name>
</gene>
<dbReference type="VEuPathDB" id="FungiDB:LEMA_P078010.1"/>
<organism evidence="3">
    <name type="scientific">Leptosphaeria maculans (strain JN3 / isolate v23.1.3 / race Av1-4-5-6-7-8)</name>
    <name type="common">Blackleg fungus</name>
    <name type="synonym">Phoma lingam</name>
    <dbReference type="NCBI Taxonomy" id="985895"/>
    <lineage>
        <taxon>Eukaryota</taxon>
        <taxon>Fungi</taxon>
        <taxon>Dikarya</taxon>
        <taxon>Ascomycota</taxon>
        <taxon>Pezizomycotina</taxon>
        <taxon>Dothideomycetes</taxon>
        <taxon>Pleosporomycetidae</taxon>
        <taxon>Pleosporales</taxon>
        <taxon>Pleosporineae</taxon>
        <taxon>Leptosphaeriaceae</taxon>
        <taxon>Plenodomus</taxon>
        <taxon>Plenodomus lingam/Leptosphaeria maculans species complex</taxon>
    </lineage>
</organism>
<dbReference type="EMBL" id="FP929134">
    <property type="protein sequence ID" value="CBX98562.1"/>
    <property type="molecule type" value="Genomic_DNA"/>
</dbReference>
<sequence length="318" mass="35595">MSTLHDQSHAAVDSTTTAPAQLTAVRTPFSHCFRPTTANHPSSSPTSILDVERNPADRYWKFTFGAYILLPFSGLVGVGCIGYLLSTLSLWPTSSYNPVGPWDLWPSLLTFSLSILWCSVCLFLWYKSRHTFHPGLYLSVHLVLWLGFVFTTLFALLASRMMMRFGHDAQIVEYVSMQGYTSSDYGNYLLVENGTWVWTRDMRFSEATLHLPRTCQGSGYPELPPADDMHYAAALAANAAACAEQDEGVNELWRAKPMRVGFSLAALVCQCIGLVGHFLLFVRACVDTKRYRRVSAARRIEELAGDRLRETSPFKVKG</sequence>
<accession>E5A4L4</accession>
<dbReference type="InParanoid" id="E5A4L4"/>
<dbReference type="GeneID" id="13282052"/>
<evidence type="ECO:0000313" key="3">
    <source>
        <dbReference type="Proteomes" id="UP000002668"/>
    </source>
</evidence>
<feature type="transmembrane region" description="Helical" evidence="1">
    <location>
        <begin position="62"/>
        <end position="85"/>
    </location>
</feature>
<dbReference type="OrthoDB" id="5279542at2759"/>
<keyword evidence="1" id="KW-1133">Transmembrane helix</keyword>
<dbReference type="HOGENOM" id="CLU_874558_0_0_1"/>
<evidence type="ECO:0000256" key="1">
    <source>
        <dbReference type="SAM" id="Phobius"/>
    </source>
</evidence>
<dbReference type="OMA" id="ENGTWVW"/>
<dbReference type="Proteomes" id="UP000002668">
    <property type="component" value="Genome"/>
</dbReference>
<dbReference type="STRING" id="985895.E5A4L4"/>
<reference evidence="3" key="1">
    <citation type="journal article" date="2011" name="Nat. Commun.">
        <title>Effector diversification within compartments of the Leptosphaeria maculans genome affected by Repeat-Induced Point mutations.</title>
        <authorList>
            <person name="Rouxel T."/>
            <person name="Grandaubert J."/>
            <person name="Hane J.K."/>
            <person name="Hoede C."/>
            <person name="van de Wouw A.P."/>
            <person name="Couloux A."/>
            <person name="Dominguez V."/>
            <person name="Anthouard V."/>
            <person name="Bally P."/>
            <person name="Bourras S."/>
            <person name="Cozijnsen A.J."/>
            <person name="Ciuffetti L.M."/>
            <person name="Degrave A."/>
            <person name="Dilmaghani A."/>
            <person name="Duret L."/>
            <person name="Fudal I."/>
            <person name="Goodwin S.B."/>
            <person name="Gout L."/>
            <person name="Glaser N."/>
            <person name="Linglin J."/>
            <person name="Kema G.H.J."/>
            <person name="Lapalu N."/>
            <person name="Lawrence C.B."/>
            <person name="May K."/>
            <person name="Meyer M."/>
            <person name="Ollivier B."/>
            <person name="Poulain J."/>
            <person name="Schoch C.L."/>
            <person name="Simon A."/>
            <person name="Spatafora J.W."/>
            <person name="Stachowiak A."/>
            <person name="Turgeon B.G."/>
            <person name="Tyler B.M."/>
            <person name="Vincent D."/>
            <person name="Weissenbach J."/>
            <person name="Amselem J."/>
            <person name="Quesneville H."/>
            <person name="Oliver R.P."/>
            <person name="Wincker P."/>
            <person name="Balesdent M.-H."/>
            <person name="Howlett B.J."/>
        </authorList>
    </citation>
    <scope>NUCLEOTIDE SEQUENCE [LARGE SCALE GENOMIC DNA]</scope>
    <source>
        <strain evidence="3">JN3 / isolate v23.1.3 / race Av1-4-5-6-7-8</strain>
    </source>
</reference>
<dbReference type="AlphaFoldDB" id="E5A4L4"/>
<keyword evidence="1" id="KW-0812">Transmembrane</keyword>
<feature type="transmembrane region" description="Helical" evidence="1">
    <location>
        <begin position="105"/>
        <end position="126"/>
    </location>
</feature>
<name>E5A4L4_LEPMJ</name>
<feature type="transmembrane region" description="Helical" evidence="1">
    <location>
        <begin position="260"/>
        <end position="282"/>
    </location>
</feature>